<evidence type="ECO:0000256" key="13">
    <source>
        <dbReference type="RuleBase" id="RU000442"/>
    </source>
</evidence>
<dbReference type="Proteomes" id="UP000887581">
    <property type="component" value="Unplaced"/>
</dbReference>
<dbReference type="InterPro" id="IPR006133">
    <property type="entry name" value="DNA-dir_DNA_pol_B_exonuc"/>
</dbReference>
<dbReference type="InterPro" id="IPR030559">
    <property type="entry name" value="PolZ_Rev3"/>
</dbReference>
<feature type="compositionally biased region" description="Low complexity" evidence="14">
    <location>
        <begin position="409"/>
        <end position="422"/>
    </location>
</feature>
<keyword evidence="6" id="KW-0227">DNA damage</keyword>
<dbReference type="Gene3D" id="1.10.132.60">
    <property type="entry name" value="DNA polymerase family B, C-terminal domain"/>
    <property type="match status" value="1"/>
</dbReference>
<feature type="region of interest" description="Disordered" evidence="14">
    <location>
        <begin position="365"/>
        <end position="453"/>
    </location>
</feature>
<dbReference type="InterPro" id="IPR012337">
    <property type="entry name" value="RNaseH-like_sf"/>
</dbReference>
<name>A0A915PKT3_9BILA</name>
<dbReference type="InterPro" id="IPR056447">
    <property type="entry name" value="REV3_N"/>
</dbReference>
<dbReference type="InterPro" id="IPR017964">
    <property type="entry name" value="DNA-dir_DNA_pol_B_CS"/>
</dbReference>
<evidence type="ECO:0000256" key="2">
    <source>
        <dbReference type="ARBA" id="ARBA00005755"/>
    </source>
</evidence>
<dbReference type="Pfam" id="PF24055">
    <property type="entry name" value="POL3_N"/>
    <property type="match status" value="1"/>
</dbReference>
<dbReference type="CDD" id="cd05534">
    <property type="entry name" value="POLBc_zeta"/>
    <property type="match status" value="1"/>
</dbReference>
<feature type="domain" description="DNA polymerase delta/zeta catalytic subunit N-terminal" evidence="17">
    <location>
        <begin position="48"/>
        <end position="124"/>
    </location>
</feature>
<dbReference type="PANTHER" id="PTHR45812:SF1">
    <property type="entry name" value="DNA POLYMERASE ZETA CATALYTIC SUBUNIT"/>
    <property type="match status" value="1"/>
</dbReference>
<comment type="cofactor">
    <cofactor evidence="1">
        <name>[4Fe-4S] cluster</name>
        <dbReference type="ChEBI" id="CHEBI:49883"/>
    </cofactor>
</comment>
<keyword evidence="8 13" id="KW-0239">DNA-directed DNA polymerase</keyword>
<dbReference type="GO" id="GO:0003677">
    <property type="term" value="F:DNA binding"/>
    <property type="evidence" value="ECO:0007669"/>
    <property type="project" value="UniProtKB-KW"/>
</dbReference>
<evidence type="ECO:0000256" key="3">
    <source>
        <dbReference type="ARBA" id="ARBA00022679"/>
    </source>
</evidence>
<dbReference type="InterPro" id="IPR043502">
    <property type="entry name" value="DNA/RNA_pol_sf"/>
</dbReference>
<evidence type="ECO:0000256" key="5">
    <source>
        <dbReference type="ARBA" id="ARBA00022723"/>
    </source>
</evidence>
<evidence type="ECO:0000313" key="19">
    <source>
        <dbReference type="Proteomes" id="UP000887581"/>
    </source>
</evidence>
<dbReference type="PRINTS" id="PR00106">
    <property type="entry name" value="DNAPOLB"/>
</dbReference>
<feature type="compositionally biased region" description="Polar residues" evidence="14">
    <location>
        <begin position="430"/>
        <end position="453"/>
    </location>
</feature>
<keyword evidence="13" id="KW-0235">DNA replication</keyword>
<dbReference type="InterPro" id="IPR042087">
    <property type="entry name" value="DNA_pol_B_thumb"/>
</dbReference>
<evidence type="ECO:0000256" key="9">
    <source>
        <dbReference type="ARBA" id="ARBA00023004"/>
    </source>
</evidence>
<evidence type="ECO:0000256" key="6">
    <source>
        <dbReference type="ARBA" id="ARBA00022763"/>
    </source>
</evidence>
<dbReference type="InterPro" id="IPR036397">
    <property type="entry name" value="RNaseH_sf"/>
</dbReference>
<dbReference type="Gene3D" id="3.30.420.10">
    <property type="entry name" value="Ribonuclease H-like superfamily/Ribonuclease H"/>
    <property type="match status" value="2"/>
</dbReference>
<comment type="catalytic activity">
    <reaction evidence="12 13">
        <text>DNA(n) + a 2'-deoxyribonucleoside 5'-triphosphate = DNA(n+1) + diphosphate</text>
        <dbReference type="Rhea" id="RHEA:22508"/>
        <dbReference type="Rhea" id="RHEA-COMP:17339"/>
        <dbReference type="Rhea" id="RHEA-COMP:17340"/>
        <dbReference type="ChEBI" id="CHEBI:33019"/>
        <dbReference type="ChEBI" id="CHEBI:61560"/>
        <dbReference type="ChEBI" id="CHEBI:173112"/>
        <dbReference type="EC" id="2.7.7.7"/>
    </reaction>
</comment>
<dbReference type="Gene3D" id="3.30.342.10">
    <property type="entry name" value="DNA Polymerase, chain B, domain 1"/>
    <property type="match status" value="1"/>
</dbReference>
<keyword evidence="19" id="KW-1185">Reference proteome</keyword>
<evidence type="ECO:0000313" key="20">
    <source>
        <dbReference type="WBParaSite" id="sdigi.contig12.g1310.t1"/>
    </source>
</evidence>
<accession>A0A915PKT3</accession>
<keyword evidence="11" id="KW-0234">DNA repair</keyword>
<dbReference type="GO" id="GO:0042276">
    <property type="term" value="P:error-prone translesion synthesis"/>
    <property type="evidence" value="ECO:0007669"/>
    <property type="project" value="TreeGrafter"/>
</dbReference>
<dbReference type="GO" id="GO:0000166">
    <property type="term" value="F:nucleotide binding"/>
    <property type="evidence" value="ECO:0007669"/>
    <property type="project" value="InterPro"/>
</dbReference>
<dbReference type="GO" id="GO:0006260">
    <property type="term" value="P:DNA replication"/>
    <property type="evidence" value="ECO:0007669"/>
    <property type="project" value="UniProtKB-KW"/>
</dbReference>
<evidence type="ECO:0000259" key="17">
    <source>
        <dbReference type="Pfam" id="PF24055"/>
    </source>
</evidence>
<dbReference type="GO" id="GO:0000724">
    <property type="term" value="P:double-strand break repair via homologous recombination"/>
    <property type="evidence" value="ECO:0007669"/>
    <property type="project" value="TreeGrafter"/>
</dbReference>
<feature type="domain" description="DNA-directed DNA polymerase family B exonuclease" evidence="16">
    <location>
        <begin position="618"/>
        <end position="743"/>
    </location>
</feature>
<reference evidence="20" key="1">
    <citation type="submission" date="2022-11" db="UniProtKB">
        <authorList>
            <consortium name="WormBaseParasite"/>
        </authorList>
    </citation>
    <scope>IDENTIFICATION</scope>
</reference>
<keyword evidence="9" id="KW-0408">Iron</keyword>
<dbReference type="InterPro" id="IPR006172">
    <property type="entry name" value="DNA-dir_DNA_pol_B"/>
</dbReference>
<dbReference type="EC" id="2.7.7.7" evidence="13"/>
<keyword evidence="7" id="KW-0862">Zinc</keyword>
<evidence type="ECO:0000259" key="18">
    <source>
        <dbReference type="Pfam" id="PF24065"/>
    </source>
</evidence>
<dbReference type="InterPro" id="IPR006134">
    <property type="entry name" value="DNA-dir_DNA_pol_B_multi_dom"/>
</dbReference>
<dbReference type="InterPro" id="IPR056435">
    <property type="entry name" value="DPOD/Z_N"/>
</dbReference>
<dbReference type="Pfam" id="PF03104">
    <property type="entry name" value="DNA_pol_B_exo1"/>
    <property type="match status" value="1"/>
</dbReference>
<evidence type="ECO:0000256" key="12">
    <source>
        <dbReference type="ARBA" id="ARBA00049244"/>
    </source>
</evidence>
<evidence type="ECO:0000256" key="8">
    <source>
        <dbReference type="ARBA" id="ARBA00022932"/>
    </source>
</evidence>
<dbReference type="Gene3D" id="3.90.1600.10">
    <property type="entry name" value="Palm domain of DNA polymerase"/>
    <property type="match status" value="1"/>
</dbReference>
<dbReference type="Pfam" id="PF00136">
    <property type="entry name" value="DNA_pol_B"/>
    <property type="match status" value="1"/>
</dbReference>
<evidence type="ECO:0000256" key="11">
    <source>
        <dbReference type="ARBA" id="ARBA00023204"/>
    </source>
</evidence>
<dbReference type="Gene3D" id="1.10.287.690">
    <property type="entry name" value="Helix hairpin bin"/>
    <property type="match status" value="1"/>
</dbReference>
<dbReference type="GO" id="GO:0003887">
    <property type="term" value="F:DNA-directed DNA polymerase activity"/>
    <property type="evidence" value="ECO:0007669"/>
    <property type="project" value="UniProtKB-KW"/>
</dbReference>
<evidence type="ECO:0000256" key="1">
    <source>
        <dbReference type="ARBA" id="ARBA00001966"/>
    </source>
</evidence>
<keyword evidence="10" id="KW-0411">Iron-sulfur</keyword>
<dbReference type="PANTHER" id="PTHR45812">
    <property type="entry name" value="DNA POLYMERASE ZETA CATALYTIC SUBUNIT"/>
    <property type="match status" value="1"/>
</dbReference>
<organism evidence="19 20">
    <name type="scientific">Setaria digitata</name>
    <dbReference type="NCBI Taxonomy" id="48799"/>
    <lineage>
        <taxon>Eukaryota</taxon>
        <taxon>Metazoa</taxon>
        <taxon>Ecdysozoa</taxon>
        <taxon>Nematoda</taxon>
        <taxon>Chromadorea</taxon>
        <taxon>Rhabditida</taxon>
        <taxon>Spirurina</taxon>
        <taxon>Spiruromorpha</taxon>
        <taxon>Filarioidea</taxon>
        <taxon>Setariidae</taxon>
        <taxon>Setaria</taxon>
    </lineage>
</organism>
<comment type="similarity">
    <text evidence="2 13">Belongs to the DNA polymerase type-B family.</text>
</comment>
<dbReference type="SUPFAM" id="SSF53098">
    <property type="entry name" value="Ribonuclease H-like"/>
    <property type="match status" value="1"/>
</dbReference>
<protein>
    <recommendedName>
        <fullName evidence="13">DNA polymerase</fullName>
        <ecNumber evidence="13">2.7.7.7</ecNumber>
    </recommendedName>
</protein>
<dbReference type="GO" id="GO:0005634">
    <property type="term" value="C:nucleus"/>
    <property type="evidence" value="ECO:0007669"/>
    <property type="project" value="TreeGrafter"/>
</dbReference>
<evidence type="ECO:0000256" key="7">
    <source>
        <dbReference type="ARBA" id="ARBA00022833"/>
    </source>
</evidence>
<keyword evidence="3 13" id="KW-0808">Transferase</keyword>
<evidence type="ECO:0000256" key="10">
    <source>
        <dbReference type="ARBA" id="ARBA00023014"/>
    </source>
</evidence>
<dbReference type="GO" id="GO:0016035">
    <property type="term" value="C:zeta DNA polymerase complex"/>
    <property type="evidence" value="ECO:0007669"/>
    <property type="project" value="InterPro"/>
</dbReference>
<sequence length="1411" mass="160663">MRNVTCDYYLEKPNGFNRQYLHTTAKVPIIRMFGILETGQKCCVHVHGVFPYMIIRTGAQFTPEFASLLRNKIGAIISNCNSRLKFNADLAIYDIRSITARSLYGYYKNDENFVQILCYSPVQLKILADALQKEARRNSIFQVYESHVPYILQFFIDHSICGMDLVNFSCVKFRVSPLRNFSDLYYRDLTVENIVNNIEIVSPLLPTTTADVECDALAKNIINDFLHSTSGISYNRGLNYIWQDEKRRYGKMDEEMVGQSIQKERIFAHTEKELDYFRRLRVFLEGTAPTFSLGSMGSSVFQTALSARKSGRSGVFGNDFDTGGTNIFDEELFLETEDEMEEMMEDDEQEDIDLSQKVDEVCGAVSSADDTDAVHIDPDLVEGTSDESDSDGGIFPDASAVENSPKVGNSSQQSSQQSTNSNDLFENHESMTASTAPVPNPGQSENGLRNSTASQHSHLSFLFNTSSQASVFNSTSRKRRSHFLHEDEYCEANEGTINCAQSYEVDIESAWIPKCPQKSVLQEDLVTIFSKSERWLRPSKRLPLRKRLNQVRSTGGFFVGESVESVPHPPGQTIADQFYTSSFTDQLSFINYENTREILEQTLVIPSDTPWMKATQEEGVQHLCVMSMEILALTSRGMPVPDPQHDEILGIFYTISTDICAQDEASDVEGILLNANNMLIEQNELYNIVASETDLFNAFVSVIQRYDPDIVIGYNTQRYSWGYLIERSLIIGRNLLSELSRVPIGSPYECSSCTAQLCLNAVAYQVYEVKYVAEISEYYRPEQQKRNRWLKELDPTPRGRILINVWRILRHELALSILVLKYMKLYCQLNLRILLQLNFFTRTSEMARLYGIQFNEVLTRGSQFRVESMLLRLARREKYIAPSISPAQREAMCSPETLPLTMEPESGFYRDPVIVLDFQSLYPSIIIAYNYCFSTCLGKVSHIENICGTDKVIEFGGLEYNFPIDDIISMLKTNGLHISPAGAIFCRDTVRRGLMPMMLEEILNTRIMVKKAAKEFKKDRRLGRILEARQMALKLIANVTYGYAAANFSGRMPCVEVADAIVSKGRETLEQAIKLVNETAYENSRVIYGDTDSIFVVCPGATRTKAFAIGKKIADDVTRANPDPVKLKLEKIMHPLILESKKRYVGMSYESVDDVEGVFDAKGIETIRRDSCPLVSKLLEKALRLLFINDVNRMVRYLDMQLSNLSQLPLSDFIFSREYRKWYAETATVASKFIAEKRKALCSRYEPEIGERVSYVIVCGEPNSTLISCVRDPQEFIFDSRLKLNFEYYVRRQVLPTLHRALDFVPIKIEWHCPTTIGCYKCGALGAQVWCRKCIVDPKALLFAVCDCHQEKYLLAQLNDKCRKCLALRSIRIDYGKCINMNCIVKQKRVFLDRSATELAIKSHFLTQKKL</sequence>
<dbReference type="Pfam" id="PF24065">
    <property type="entry name" value="REV3_N"/>
    <property type="match status" value="1"/>
</dbReference>
<dbReference type="SUPFAM" id="SSF56672">
    <property type="entry name" value="DNA/RNA polymerases"/>
    <property type="match status" value="1"/>
</dbReference>
<dbReference type="GO" id="GO:0051536">
    <property type="term" value="F:iron-sulfur cluster binding"/>
    <property type="evidence" value="ECO:0007669"/>
    <property type="project" value="UniProtKB-KW"/>
</dbReference>
<feature type="domain" description="DNA polymerase zeta catalytic subunit N-terminal" evidence="18">
    <location>
        <begin position="1"/>
        <end position="47"/>
    </location>
</feature>
<evidence type="ECO:0000259" key="15">
    <source>
        <dbReference type="Pfam" id="PF00136"/>
    </source>
</evidence>
<keyword evidence="13" id="KW-0238">DNA-binding</keyword>
<dbReference type="WBParaSite" id="sdigi.contig12.g1310.t1">
    <property type="protein sequence ID" value="sdigi.contig12.g1310.t1"/>
    <property type="gene ID" value="sdigi.contig12.g1310"/>
</dbReference>
<proteinExistence type="inferred from homology"/>
<dbReference type="GO" id="GO:0046872">
    <property type="term" value="F:metal ion binding"/>
    <property type="evidence" value="ECO:0007669"/>
    <property type="project" value="UniProtKB-KW"/>
</dbReference>
<evidence type="ECO:0000256" key="14">
    <source>
        <dbReference type="SAM" id="MobiDB-lite"/>
    </source>
</evidence>
<keyword evidence="4 13" id="KW-0548">Nucleotidyltransferase</keyword>
<evidence type="ECO:0000256" key="4">
    <source>
        <dbReference type="ARBA" id="ARBA00022695"/>
    </source>
</evidence>
<dbReference type="SMART" id="SM00486">
    <property type="entry name" value="POLBc"/>
    <property type="match status" value="1"/>
</dbReference>
<feature type="domain" description="DNA-directed DNA polymerase family B multifunctional" evidence="15">
    <location>
        <begin position="852"/>
        <end position="1303"/>
    </location>
</feature>
<dbReference type="FunFam" id="1.10.287.690:FF:000002">
    <property type="entry name" value="DNA polymerase zeta"/>
    <property type="match status" value="1"/>
</dbReference>
<dbReference type="InterPro" id="IPR023211">
    <property type="entry name" value="DNA_pol_palm_dom_sf"/>
</dbReference>
<keyword evidence="5" id="KW-0479">Metal-binding</keyword>
<evidence type="ECO:0000259" key="16">
    <source>
        <dbReference type="Pfam" id="PF03104"/>
    </source>
</evidence>
<dbReference type="PROSITE" id="PS00116">
    <property type="entry name" value="DNA_POLYMERASE_B"/>
    <property type="match status" value="1"/>
</dbReference>